<protein>
    <recommendedName>
        <fullName evidence="3">DUF2225 domain-containing protein</fullName>
    </recommendedName>
</protein>
<dbReference type="InterPro" id="IPR011990">
    <property type="entry name" value="TPR-like_helical_dom_sf"/>
</dbReference>
<dbReference type="Pfam" id="PF09986">
    <property type="entry name" value="DUF2225"/>
    <property type="match status" value="1"/>
</dbReference>
<evidence type="ECO:0000313" key="1">
    <source>
        <dbReference type="EMBL" id="TYP58752.1"/>
    </source>
</evidence>
<comment type="caution">
    <text evidence="1">The sequence shown here is derived from an EMBL/GenBank/DDBJ whole genome shotgun (WGS) entry which is preliminary data.</text>
</comment>
<evidence type="ECO:0000313" key="2">
    <source>
        <dbReference type="Proteomes" id="UP000322294"/>
    </source>
</evidence>
<keyword evidence="2" id="KW-1185">Reference proteome</keyword>
<dbReference type="Gene3D" id="1.25.40.10">
    <property type="entry name" value="Tetratricopeptide repeat domain"/>
    <property type="match status" value="1"/>
</dbReference>
<dbReference type="EMBL" id="VNHO01000002">
    <property type="protein sequence ID" value="TYP58752.1"/>
    <property type="molecule type" value="Genomic_DNA"/>
</dbReference>
<name>A0A5S5AYN9_9FIRM</name>
<reference evidence="1 2" key="1">
    <citation type="submission" date="2019-07" db="EMBL/GenBank/DDBJ databases">
        <title>Genomic Encyclopedia of Type Strains, Phase I: the one thousand microbial genomes (KMG-I) project.</title>
        <authorList>
            <person name="Kyrpides N."/>
        </authorList>
    </citation>
    <scope>NUCLEOTIDE SEQUENCE [LARGE SCALE GENOMIC DNA]</scope>
    <source>
        <strain evidence="1 2">DSM 16647</strain>
    </source>
</reference>
<dbReference type="InterPro" id="IPR018708">
    <property type="entry name" value="DUF2225"/>
</dbReference>
<gene>
    <name evidence="1" type="ORF">LZ11_00207</name>
</gene>
<evidence type="ECO:0008006" key="3">
    <source>
        <dbReference type="Google" id="ProtNLM"/>
    </source>
</evidence>
<dbReference type="OrthoDB" id="9780343at2"/>
<proteinExistence type="predicted"/>
<accession>A0A5S5AYN9</accession>
<organism evidence="1 2">
    <name type="scientific">Thermosediminibacter litoriperuensis</name>
    <dbReference type="NCBI Taxonomy" id="291989"/>
    <lineage>
        <taxon>Bacteria</taxon>
        <taxon>Bacillati</taxon>
        <taxon>Bacillota</taxon>
        <taxon>Clostridia</taxon>
        <taxon>Thermosediminibacterales</taxon>
        <taxon>Thermosediminibacteraceae</taxon>
        <taxon>Thermosediminibacter</taxon>
    </lineage>
</organism>
<dbReference type="SUPFAM" id="SSF81901">
    <property type="entry name" value="HCP-like"/>
    <property type="match status" value="1"/>
</dbReference>
<dbReference type="RefSeq" id="WP_148865795.1">
    <property type="nucleotide sequence ID" value="NZ_VNHO01000002.1"/>
</dbReference>
<dbReference type="AlphaFoldDB" id="A0A5S5AYN9"/>
<dbReference type="Proteomes" id="UP000322294">
    <property type="component" value="Unassembled WGS sequence"/>
</dbReference>
<sequence>MQVERLLYQKEEECPICGTKFMSARVRHSKLHKKCNDTDFLMHYEENFYPFFYDVTICSECGYAAFESIFRQIGHKEKEKVKEELKKVRWGGRIPLERSLSTAELVYKMGIYTAQAKNEKASVMAQLCHRLAWVYRIMGNIEEENKFLEHAVRFYEMAAERERIQNEAKQFYLIGELNRMLGKEERAVKWLQIVIMDRSLPENNVIKEMARQSWEKVRAKAKQNNHTFSP</sequence>